<dbReference type="RefSeq" id="WP_091981656.1">
    <property type="nucleotide sequence ID" value="NZ_FOLO01000006.1"/>
</dbReference>
<dbReference type="OrthoDB" id="9781701at2"/>
<dbReference type="InterPro" id="IPR006190">
    <property type="entry name" value="SAF_AFP_Neu5Ac"/>
</dbReference>
<dbReference type="InterPro" id="IPR036732">
    <property type="entry name" value="AFP_Neu5c_C_sf"/>
</dbReference>
<evidence type="ECO:0000259" key="1">
    <source>
        <dbReference type="PROSITE" id="PS50844"/>
    </source>
</evidence>
<dbReference type="SUPFAM" id="SSF51569">
    <property type="entry name" value="Aldolase"/>
    <property type="match status" value="1"/>
</dbReference>
<dbReference type="CDD" id="cd11615">
    <property type="entry name" value="SAF_NeuB_like"/>
    <property type="match status" value="1"/>
</dbReference>
<dbReference type="PANTHER" id="PTHR42966:SF1">
    <property type="entry name" value="SIALIC ACID SYNTHASE"/>
    <property type="match status" value="1"/>
</dbReference>
<dbReference type="InterPro" id="IPR057736">
    <property type="entry name" value="SAF_PseI/NeuA/NeuB"/>
</dbReference>
<dbReference type="EMBL" id="FOLO01000006">
    <property type="protein sequence ID" value="SFC24165.1"/>
    <property type="molecule type" value="Genomic_DNA"/>
</dbReference>
<protein>
    <submittedName>
        <fullName evidence="2">N-acetylneuraminate synthase</fullName>
    </submittedName>
</protein>
<dbReference type="InterPro" id="IPR013785">
    <property type="entry name" value="Aldolase_TIM"/>
</dbReference>
<dbReference type="Pfam" id="PF08666">
    <property type="entry name" value="SAF"/>
    <property type="match status" value="1"/>
</dbReference>
<sequence length="351" mass="38745">MNQVVIGNKIIAADQPPFIIAEAGINHNGDLATAYKMIDTAKAAGVDAVKFQTFKAEEFCGDAKQMFTYQSQGKEITEPMLDMFKRMEFSVKEWHQIKLYCDKQKIMFLSTPQNPSDLKLLLEIGIDAIKIGSDDLSNIPLLKTYRAANLPMIISCGMADMADVYLALETLNALDGYPVILCLCTSQYPTPAEDINLEKLTTLRNAFPMLTLGFSDHSQGILASSLAVAYGACLFEKHFTLSNDMPGPDHWFSENPESLKQWRDAIHTAHIMKGSGIIRPSVAEQDMRTLARRSIVALSDIKEGDTLDIKNIGLRRPGNGLPPALFENILGLKANKSIKKGDLLAMGNMEN</sequence>
<dbReference type="PANTHER" id="PTHR42966">
    <property type="entry name" value="N-ACETYLNEURAMINATE SYNTHASE"/>
    <property type="match status" value="1"/>
</dbReference>
<dbReference type="GO" id="GO:0016051">
    <property type="term" value="P:carbohydrate biosynthetic process"/>
    <property type="evidence" value="ECO:0007669"/>
    <property type="project" value="InterPro"/>
</dbReference>
<dbReference type="GO" id="GO:0047444">
    <property type="term" value="F:N-acylneuraminate-9-phosphate synthase activity"/>
    <property type="evidence" value="ECO:0007669"/>
    <property type="project" value="TreeGrafter"/>
</dbReference>
<dbReference type="Gene3D" id="3.90.1210.10">
    <property type="entry name" value="Antifreeze-like/N-acetylneuraminic acid synthase C-terminal domain"/>
    <property type="match status" value="1"/>
</dbReference>
<dbReference type="InterPro" id="IPR013132">
    <property type="entry name" value="PseI/NeuA/B-like_N"/>
</dbReference>
<feature type="domain" description="AFP-like" evidence="1">
    <location>
        <begin position="294"/>
        <end position="351"/>
    </location>
</feature>
<evidence type="ECO:0000313" key="2">
    <source>
        <dbReference type="EMBL" id="SFC24165.1"/>
    </source>
</evidence>
<evidence type="ECO:0000313" key="3">
    <source>
        <dbReference type="Proteomes" id="UP000198862"/>
    </source>
</evidence>
<dbReference type="InterPro" id="IPR013974">
    <property type="entry name" value="SAF"/>
</dbReference>
<dbReference type="Pfam" id="PF03102">
    <property type="entry name" value="NeuB"/>
    <property type="match status" value="1"/>
</dbReference>
<gene>
    <name evidence="2" type="ORF">SAMN02745724_01235</name>
</gene>
<dbReference type="Gene3D" id="3.20.20.70">
    <property type="entry name" value="Aldolase class I"/>
    <property type="match status" value="1"/>
</dbReference>
<keyword evidence="3" id="KW-1185">Reference proteome</keyword>
<proteinExistence type="predicted"/>
<organism evidence="2 3">
    <name type="scientific">Pseudoalteromonas denitrificans DSM 6059</name>
    <dbReference type="NCBI Taxonomy" id="1123010"/>
    <lineage>
        <taxon>Bacteria</taxon>
        <taxon>Pseudomonadati</taxon>
        <taxon>Pseudomonadota</taxon>
        <taxon>Gammaproteobacteria</taxon>
        <taxon>Alteromonadales</taxon>
        <taxon>Pseudoalteromonadaceae</taxon>
        <taxon>Pseudoalteromonas</taxon>
    </lineage>
</organism>
<dbReference type="InterPro" id="IPR051690">
    <property type="entry name" value="PseI-like"/>
</dbReference>
<dbReference type="SUPFAM" id="SSF51269">
    <property type="entry name" value="AFP III-like domain"/>
    <property type="match status" value="1"/>
</dbReference>
<accession>A0A1I1HK90</accession>
<dbReference type="AlphaFoldDB" id="A0A1I1HK90"/>
<dbReference type="STRING" id="1123010.SAMN02745724_01235"/>
<dbReference type="PROSITE" id="PS50844">
    <property type="entry name" value="AFP_LIKE"/>
    <property type="match status" value="1"/>
</dbReference>
<reference evidence="2 3" key="1">
    <citation type="submission" date="2016-10" db="EMBL/GenBank/DDBJ databases">
        <authorList>
            <person name="de Groot N.N."/>
        </authorList>
    </citation>
    <scope>NUCLEOTIDE SEQUENCE [LARGE SCALE GENOMIC DNA]</scope>
    <source>
        <strain evidence="2 3">DSM 6059</strain>
    </source>
</reference>
<dbReference type="SMART" id="SM00858">
    <property type="entry name" value="SAF"/>
    <property type="match status" value="1"/>
</dbReference>
<dbReference type="Proteomes" id="UP000198862">
    <property type="component" value="Unassembled WGS sequence"/>
</dbReference>
<name>A0A1I1HK90_9GAMM</name>